<protein>
    <submittedName>
        <fullName evidence="2">L-ascorbate oxidase</fullName>
    </submittedName>
</protein>
<evidence type="ECO:0000313" key="2">
    <source>
        <dbReference type="EMBL" id="THY68530.1"/>
    </source>
</evidence>
<dbReference type="InterPro" id="IPR008972">
    <property type="entry name" value="Cupredoxin"/>
</dbReference>
<dbReference type="InterPro" id="IPR013207">
    <property type="entry name" value="LGFP"/>
</dbReference>
<dbReference type="Proteomes" id="UP000305064">
    <property type="component" value="Unassembled WGS sequence"/>
</dbReference>
<dbReference type="Pfam" id="PF08310">
    <property type="entry name" value="LGFP"/>
    <property type="match status" value="1"/>
</dbReference>
<feature type="domain" description="Plastocyanin-like" evidence="1">
    <location>
        <begin position="15"/>
        <end position="61"/>
    </location>
</feature>
<name>A0AB38LLD8_AURPU</name>
<organism evidence="2 3">
    <name type="scientific">Aureobasidium pullulans</name>
    <name type="common">Black yeast</name>
    <name type="synonym">Pullularia pullulans</name>
    <dbReference type="NCBI Taxonomy" id="5580"/>
    <lineage>
        <taxon>Eukaryota</taxon>
        <taxon>Fungi</taxon>
        <taxon>Dikarya</taxon>
        <taxon>Ascomycota</taxon>
        <taxon>Pezizomycotina</taxon>
        <taxon>Dothideomycetes</taxon>
        <taxon>Dothideomycetidae</taxon>
        <taxon>Dothideales</taxon>
        <taxon>Saccotheciaceae</taxon>
        <taxon>Aureobasidium</taxon>
    </lineage>
</organism>
<accession>A0AB38LLD8</accession>
<reference evidence="2 3" key="1">
    <citation type="submission" date="2018-10" db="EMBL/GenBank/DDBJ databases">
        <title>Fifty Aureobasidium pullulans genomes reveal a recombining polyextremotolerant generalist.</title>
        <authorList>
            <person name="Gostincar C."/>
            <person name="Turk M."/>
            <person name="Zajc J."/>
            <person name="Gunde-Cimerman N."/>
        </authorList>
    </citation>
    <scope>NUCLEOTIDE SEQUENCE [LARGE SCALE GENOMIC DNA]</scope>
    <source>
        <strain evidence="2 3">EXF-4256</strain>
    </source>
</reference>
<dbReference type="SUPFAM" id="SSF49503">
    <property type="entry name" value="Cupredoxins"/>
    <property type="match status" value="1"/>
</dbReference>
<sequence length="186" mass="21046">MFEVRYITIIESSRETNGVLINGVGVGIGKQNDSSCKLPVVDVLPGKIYRFRIIGATALSHTKTIDELKGLNRTQFWIQFETRDRPSLYRGYASLRYTSSGAKRAIIPPAPSIPPLSLPNTTYSWLEYSLQPLIPNNFPTAAEVTRRITMTVQQFQNGSIYWSQNGLNWTDTQTRTPMLIDIYKRG</sequence>
<dbReference type="EMBL" id="QZBJ01000126">
    <property type="protein sequence ID" value="THY68530.1"/>
    <property type="molecule type" value="Genomic_DNA"/>
</dbReference>
<dbReference type="Pfam" id="PF00394">
    <property type="entry name" value="Cu-oxidase"/>
    <property type="match status" value="1"/>
</dbReference>
<dbReference type="Gene3D" id="2.60.40.420">
    <property type="entry name" value="Cupredoxins - blue copper proteins"/>
    <property type="match status" value="1"/>
</dbReference>
<comment type="caution">
    <text evidence="2">The sequence shown here is derived from an EMBL/GenBank/DDBJ whole genome shotgun (WGS) entry which is preliminary data.</text>
</comment>
<proteinExistence type="predicted"/>
<evidence type="ECO:0000313" key="3">
    <source>
        <dbReference type="Proteomes" id="UP000305064"/>
    </source>
</evidence>
<gene>
    <name evidence="2" type="ORF">D6C94_10209</name>
</gene>
<dbReference type="InterPro" id="IPR001117">
    <property type="entry name" value="Cu-oxidase_2nd"/>
</dbReference>
<dbReference type="AlphaFoldDB" id="A0AB38LLD8"/>
<evidence type="ECO:0000259" key="1">
    <source>
        <dbReference type="Pfam" id="PF00394"/>
    </source>
</evidence>